<evidence type="ECO:0000313" key="2">
    <source>
        <dbReference type="Proteomes" id="UP001364695"/>
    </source>
</evidence>
<gene>
    <name evidence="1" type="ORF">RV045_08500</name>
</gene>
<protein>
    <submittedName>
        <fullName evidence="1">EscU/YscU/HrcU family type III secretion system export apparatus switch protein</fullName>
    </submittedName>
</protein>
<sequence>MAAAISCITPATPAMSDSDKTLPATEKRIRKAREDGQVARSRELSHMAVVGMGLLLVFAAAPWLWGWLVRLMQQGLTFDAQSLRAMTLPQRLLGPGLEALAAIVLLGLCITAGVVASSLAAGGWNFSMKALAPKFSKLNPLTGVARLVSPQQLVETAKSVGVLAVLGSVAGAYLFHHLSDFTALLGLDVPQAIAAMGHSIWGGLMLLVGVLGLFGLVDLPLQRFMMARKLRMSHSEVKQEHKESEGSPETKGRQKQRMHEIGRRRMLAAVPAADMVVMNPDHYAVALKYDEGSMAAPAVVAKGTDFLAFQIRDAARRADVPVLTSPPLARALYAHVPLDREVPTELFAAVAQVLAYVYQLRAALRGEGPMPGDMPRVSVPRGLDPQDAPPPEPTATDPRRSATYGPEA</sequence>
<dbReference type="EMBL" id="JAWDIE010000011">
    <property type="protein sequence ID" value="MEJ7138468.1"/>
    <property type="molecule type" value="Genomic_DNA"/>
</dbReference>
<name>A0ACC6P2L9_9BURK</name>
<accession>A0ACC6P2L9</accession>
<comment type="caution">
    <text evidence="1">The sequence shown here is derived from an EMBL/GenBank/DDBJ whole genome shotgun (WGS) entry which is preliminary data.</text>
</comment>
<proteinExistence type="predicted"/>
<evidence type="ECO:0000313" key="1">
    <source>
        <dbReference type="EMBL" id="MEJ7138468.1"/>
    </source>
</evidence>
<organism evidence="1 2">
    <name type="scientific">Amphibiibacter pelophylacis</name>
    <dbReference type="NCBI Taxonomy" id="1799477"/>
    <lineage>
        <taxon>Bacteria</taxon>
        <taxon>Pseudomonadati</taxon>
        <taxon>Pseudomonadota</taxon>
        <taxon>Betaproteobacteria</taxon>
        <taxon>Burkholderiales</taxon>
        <taxon>Sphaerotilaceae</taxon>
        <taxon>Amphibiibacter</taxon>
    </lineage>
</organism>
<reference evidence="1" key="1">
    <citation type="submission" date="2023-10" db="EMBL/GenBank/DDBJ databases">
        <title>Amphibacter perezi, gen. nov., sp. nov. a novel taxa of the family Comamonadaceae, class Betaproteobacteria isolated from the skin microbiota of Pelophylax perezi from different populations.</title>
        <authorList>
            <person name="Costa S."/>
            <person name="Proenca D.N."/>
            <person name="Lopes I."/>
            <person name="Morais P.V."/>
        </authorList>
    </citation>
    <scope>NUCLEOTIDE SEQUENCE</scope>
    <source>
        <strain evidence="1">SL12-8</strain>
    </source>
</reference>
<keyword evidence="2" id="KW-1185">Reference proteome</keyword>
<dbReference type="Proteomes" id="UP001364695">
    <property type="component" value="Unassembled WGS sequence"/>
</dbReference>